<dbReference type="HOGENOM" id="CLU_036216_0_0_1"/>
<accession>A0A0C2Z6A2</accession>
<dbReference type="Proteomes" id="UP000053424">
    <property type="component" value="Unassembled WGS sequence"/>
</dbReference>
<gene>
    <name evidence="1" type="ORF">M413DRAFT_59059</name>
</gene>
<reference evidence="2" key="2">
    <citation type="submission" date="2015-01" db="EMBL/GenBank/DDBJ databases">
        <title>Evolutionary Origins and Diversification of the Mycorrhizal Mutualists.</title>
        <authorList>
            <consortium name="DOE Joint Genome Institute"/>
            <consortium name="Mycorrhizal Genomics Consortium"/>
            <person name="Kohler A."/>
            <person name="Kuo A."/>
            <person name="Nagy L.G."/>
            <person name="Floudas D."/>
            <person name="Copeland A."/>
            <person name="Barry K.W."/>
            <person name="Cichocki N."/>
            <person name="Veneault-Fourrey C."/>
            <person name="LaButti K."/>
            <person name="Lindquist E.A."/>
            <person name="Lipzen A."/>
            <person name="Lundell T."/>
            <person name="Morin E."/>
            <person name="Murat C."/>
            <person name="Riley R."/>
            <person name="Ohm R."/>
            <person name="Sun H."/>
            <person name="Tunlid A."/>
            <person name="Henrissat B."/>
            <person name="Grigoriev I.V."/>
            <person name="Hibbett D.S."/>
            <person name="Martin F."/>
        </authorList>
    </citation>
    <scope>NUCLEOTIDE SEQUENCE [LARGE SCALE GENOMIC DNA]</scope>
    <source>
        <strain evidence="2">h7</strain>
    </source>
</reference>
<dbReference type="OrthoDB" id="2756615at2759"/>
<reference evidence="1 2" key="1">
    <citation type="submission" date="2014-04" db="EMBL/GenBank/DDBJ databases">
        <authorList>
            <consortium name="DOE Joint Genome Institute"/>
            <person name="Kuo A."/>
            <person name="Gay G."/>
            <person name="Dore J."/>
            <person name="Kohler A."/>
            <person name="Nagy L.G."/>
            <person name="Floudas D."/>
            <person name="Copeland A."/>
            <person name="Barry K.W."/>
            <person name="Cichocki N."/>
            <person name="Veneault-Fourrey C."/>
            <person name="LaButti K."/>
            <person name="Lindquist E.A."/>
            <person name="Lipzen A."/>
            <person name="Lundell T."/>
            <person name="Morin E."/>
            <person name="Murat C."/>
            <person name="Sun H."/>
            <person name="Tunlid A."/>
            <person name="Henrissat B."/>
            <person name="Grigoriev I.V."/>
            <person name="Hibbett D.S."/>
            <person name="Martin F."/>
            <person name="Nordberg H.P."/>
            <person name="Cantor M.N."/>
            <person name="Hua S.X."/>
        </authorList>
    </citation>
    <scope>NUCLEOTIDE SEQUENCE [LARGE SCALE GENOMIC DNA]</scope>
    <source>
        <strain evidence="2">h7</strain>
    </source>
</reference>
<evidence type="ECO:0000313" key="2">
    <source>
        <dbReference type="Proteomes" id="UP000053424"/>
    </source>
</evidence>
<proteinExistence type="predicted"/>
<dbReference type="EMBL" id="KN831768">
    <property type="protein sequence ID" value="KIM48702.1"/>
    <property type="molecule type" value="Genomic_DNA"/>
</dbReference>
<name>A0A0C2Z6A2_HEBCY</name>
<dbReference type="AlphaFoldDB" id="A0A0C2Z6A2"/>
<dbReference type="Gene3D" id="2.60.120.260">
    <property type="entry name" value="Galactose-binding domain-like"/>
    <property type="match status" value="2"/>
</dbReference>
<protein>
    <submittedName>
        <fullName evidence="1">Uncharacterized protein</fullName>
    </submittedName>
</protein>
<keyword evidence="2" id="KW-1185">Reference proteome</keyword>
<dbReference type="STRING" id="686832.A0A0C2Z6A2"/>
<sequence>MASSTLLLILDDTSTNFTYGPQNWTVNAQSPWYGGTSTYPEFANVSTFGSFEVAFEGTSIAFTGNTPAATFSQSITVSIDGGTPYNTSYMDPIPQTYLQWYQSPTLSEGKHILAVDGVDGTSIDYATITVGQNTALSGKKVIVDNDDPTMHYSGNWTRNTDEFFPGGVPKGRPFRNSTHRSTTPGDTITFLFSGTSVAVYGIFSWGDLGTLAATYTIDAETPVVGTYPVTTSSAEYVGGALEISNFQFLSLDSLSAADHKLVINVTQCLNHTFIFDYLIYTPSFPVSLPCQALFIPPQPPVRQVHPEQSLHNQQARSGHR</sequence>
<organism evidence="1 2">
    <name type="scientific">Hebeloma cylindrosporum</name>
    <dbReference type="NCBI Taxonomy" id="76867"/>
    <lineage>
        <taxon>Eukaryota</taxon>
        <taxon>Fungi</taxon>
        <taxon>Dikarya</taxon>
        <taxon>Basidiomycota</taxon>
        <taxon>Agaricomycotina</taxon>
        <taxon>Agaricomycetes</taxon>
        <taxon>Agaricomycetidae</taxon>
        <taxon>Agaricales</taxon>
        <taxon>Agaricineae</taxon>
        <taxon>Hymenogastraceae</taxon>
        <taxon>Hebeloma</taxon>
    </lineage>
</organism>
<evidence type="ECO:0000313" key="1">
    <source>
        <dbReference type="EMBL" id="KIM48702.1"/>
    </source>
</evidence>